<dbReference type="EMBL" id="CAEZSI010000104">
    <property type="protein sequence ID" value="CAB4543540.1"/>
    <property type="molecule type" value="Genomic_DNA"/>
</dbReference>
<evidence type="ECO:0000313" key="1">
    <source>
        <dbReference type="EMBL" id="CAB4543540.1"/>
    </source>
</evidence>
<dbReference type="AlphaFoldDB" id="A0A6J6BWH7"/>
<gene>
    <name evidence="1" type="ORF">UFOPK1412_00781</name>
</gene>
<accession>A0A6J6BWH7</accession>
<organism evidence="1">
    <name type="scientific">freshwater metagenome</name>
    <dbReference type="NCBI Taxonomy" id="449393"/>
    <lineage>
        <taxon>unclassified sequences</taxon>
        <taxon>metagenomes</taxon>
        <taxon>ecological metagenomes</taxon>
    </lineage>
</organism>
<name>A0A6J6BWH7_9ZZZZ</name>
<reference evidence="1" key="1">
    <citation type="submission" date="2020-05" db="EMBL/GenBank/DDBJ databases">
        <authorList>
            <person name="Chiriac C."/>
            <person name="Salcher M."/>
            <person name="Ghai R."/>
            <person name="Kavagutti S V."/>
        </authorList>
    </citation>
    <scope>NUCLEOTIDE SEQUENCE</scope>
</reference>
<proteinExistence type="predicted"/>
<protein>
    <submittedName>
        <fullName evidence="1">Unannotated protein</fullName>
    </submittedName>
</protein>
<sequence>MWVAFTLRVKVALEYPIFVPVMSKFPLASTQRSAVSVYGVLACAVDGVPEITPVAVSKDRFDGSAGDIENLFAPQPVFVVAVGVIAFPTVTVCVPPVEIVMAGSGEYW</sequence>